<organism evidence="3 4">
    <name type="scientific">Apiospora arundinis</name>
    <dbReference type="NCBI Taxonomy" id="335852"/>
    <lineage>
        <taxon>Eukaryota</taxon>
        <taxon>Fungi</taxon>
        <taxon>Dikarya</taxon>
        <taxon>Ascomycota</taxon>
        <taxon>Pezizomycotina</taxon>
        <taxon>Sordariomycetes</taxon>
        <taxon>Xylariomycetidae</taxon>
        <taxon>Amphisphaeriales</taxon>
        <taxon>Apiosporaceae</taxon>
        <taxon>Apiospora</taxon>
    </lineage>
</organism>
<proteinExistence type="predicted"/>
<dbReference type="Proteomes" id="UP001390339">
    <property type="component" value="Unassembled WGS sequence"/>
</dbReference>
<dbReference type="InterPro" id="IPR019734">
    <property type="entry name" value="TPR_rpt"/>
</dbReference>
<dbReference type="InterPro" id="IPR053209">
    <property type="entry name" value="Gramillin-biosynth_MTr"/>
</dbReference>
<keyword evidence="4" id="KW-1185">Reference proteome</keyword>
<dbReference type="EMBL" id="JAPCWZ010000006">
    <property type="protein sequence ID" value="KAK8859149.1"/>
    <property type="molecule type" value="Genomic_DNA"/>
</dbReference>
<dbReference type="PROSITE" id="PS50005">
    <property type="entry name" value="TPR"/>
    <property type="match status" value="1"/>
</dbReference>
<protein>
    <recommendedName>
        <fullName evidence="2">SET domain-containing protein</fullName>
    </recommendedName>
</protein>
<keyword evidence="1" id="KW-0802">TPR repeat</keyword>
<dbReference type="SMART" id="SM00317">
    <property type="entry name" value="SET"/>
    <property type="match status" value="1"/>
</dbReference>
<evidence type="ECO:0000313" key="4">
    <source>
        <dbReference type="Proteomes" id="UP001390339"/>
    </source>
</evidence>
<dbReference type="PANTHER" id="PTHR47643:SF2">
    <property type="entry name" value="TPR DOMAIN PROTEIN (AFU_ORTHOLOGUE AFUA_5G12710)"/>
    <property type="match status" value="1"/>
</dbReference>
<sequence>MSALNLSKKLDPKTTVMILFRYQASLEYLGKYTGQPSKSHQNSRSELEKNFARGDVFQTMKYRILAVASEESIVWPLATGSVIVVRTFTNPNYNCYLCTAIEDTQGAVDCIILQNRDHDLTAEETLPKGIVMAIKEPHYVVFMGGQRGILVNHPSNLIELDISSNLYPTQWKEELLACYPKGAVQLKEEGNNAVNKKQFMSAARLYSMAVSVCTATEDALKRDVFRNRALAHLSLGRFEQALSDALASVHPSDAEKLDETRTLHQFKAYYRAGLASYQLGRFEVAMRHFVKALSFKQSEEAASSKLQLAMKRVKEERTGTYDFETINNSVRPSHPHVDAANFCQNTQIVDFGKPRGRGLVATKDISTGELVMCEKAYAIIFDEGDSEKGPVNVNWPNVNQKATYGTLARLPMMLMHKMLHNNAAAAAAFRLHTGSRKMPSNRPVDARSVVDGLAVHAAVTSNAFSMMRLRSSELHSCSMGLEGGNDSIKKLFQDGLRQHCGVWPHASTINHACNANSKRSYLGDLMIIRATKDIKKGDEITIAYVNLFACGDTEQLRTALKQDYKFQCQCIMCEADDQCPPSLLTKRAELQAKFYSEFAAFMFNSMTRLINIEGLTPSHQPDTRMLQKFENCRRLVESTYPNGVYGASGELVPRTSLSAIDFACAKVCDDYNKGQPRLLLKWALRCMQDSGIKVAIDETKGKLTWDTSASIDTEYNVEAALYACLAFKRLKKPTLAKQFRELAHLFWKINTGTLAGFNEKFPHAEIWN</sequence>
<dbReference type="InterPro" id="IPR001214">
    <property type="entry name" value="SET_dom"/>
</dbReference>
<evidence type="ECO:0000313" key="3">
    <source>
        <dbReference type="EMBL" id="KAK8859149.1"/>
    </source>
</evidence>
<accession>A0ABR2I7X8</accession>
<dbReference type="InterPro" id="IPR011990">
    <property type="entry name" value="TPR-like_helical_dom_sf"/>
</dbReference>
<dbReference type="Gene3D" id="2.170.270.10">
    <property type="entry name" value="SET domain"/>
    <property type="match status" value="1"/>
</dbReference>
<dbReference type="PROSITE" id="PS50280">
    <property type="entry name" value="SET"/>
    <property type="match status" value="1"/>
</dbReference>
<dbReference type="PANTHER" id="PTHR47643">
    <property type="entry name" value="TPR DOMAIN PROTEIN (AFU_ORTHOLOGUE AFUA_5G12710)"/>
    <property type="match status" value="1"/>
</dbReference>
<dbReference type="SUPFAM" id="SSF48452">
    <property type="entry name" value="TPR-like"/>
    <property type="match status" value="1"/>
</dbReference>
<gene>
    <name evidence="3" type="ORF">PGQ11_009883</name>
</gene>
<dbReference type="InterPro" id="IPR046341">
    <property type="entry name" value="SET_dom_sf"/>
</dbReference>
<evidence type="ECO:0000256" key="1">
    <source>
        <dbReference type="PROSITE-ProRule" id="PRU00339"/>
    </source>
</evidence>
<dbReference type="Pfam" id="PF00856">
    <property type="entry name" value="SET"/>
    <property type="match status" value="1"/>
</dbReference>
<reference evidence="3 4" key="1">
    <citation type="journal article" date="2024" name="IMA Fungus">
        <title>Apiospora arundinis, a panoply of carbohydrate-active enzymes and secondary metabolites.</title>
        <authorList>
            <person name="Sorensen T."/>
            <person name="Petersen C."/>
            <person name="Muurmann A.T."/>
            <person name="Christiansen J.V."/>
            <person name="Brundto M.L."/>
            <person name="Overgaard C.K."/>
            <person name="Boysen A.T."/>
            <person name="Wollenberg R.D."/>
            <person name="Larsen T.O."/>
            <person name="Sorensen J.L."/>
            <person name="Nielsen K.L."/>
            <person name="Sondergaard T.E."/>
        </authorList>
    </citation>
    <scope>NUCLEOTIDE SEQUENCE [LARGE SCALE GENOMIC DNA]</scope>
    <source>
        <strain evidence="3 4">AAU 773</strain>
    </source>
</reference>
<name>A0ABR2I7X8_9PEZI</name>
<dbReference type="Gene3D" id="1.25.40.10">
    <property type="entry name" value="Tetratricopeptide repeat domain"/>
    <property type="match status" value="1"/>
</dbReference>
<dbReference type="SUPFAM" id="SSF82199">
    <property type="entry name" value="SET domain"/>
    <property type="match status" value="1"/>
</dbReference>
<feature type="domain" description="SET" evidence="2">
    <location>
        <begin position="344"/>
        <end position="545"/>
    </location>
</feature>
<evidence type="ECO:0000259" key="2">
    <source>
        <dbReference type="PROSITE" id="PS50280"/>
    </source>
</evidence>
<comment type="caution">
    <text evidence="3">The sequence shown here is derived from an EMBL/GenBank/DDBJ whole genome shotgun (WGS) entry which is preliminary data.</text>
</comment>
<feature type="repeat" description="TPR" evidence="1">
    <location>
        <begin position="266"/>
        <end position="299"/>
    </location>
</feature>